<keyword evidence="1" id="KW-1133">Transmembrane helix</keyword>
<keyword evidence="1" id="KW-0812">Transmembrane</keyword>
<dbReference type="AlphaFoldDB" id="A0A2A9D2B4"/>
<name>A0A2A9D2B4_9MICO</name>
<dbReference type="Proteomes" id="UP000224915">
    <property type="component" value="Unassembled WGS sequence"/>
</dbReference>
<dbReference type="EMBL" id="PDJD01000001">
    <property type="protein sequence ID" value="PFG20385.1"/>
    <property type="molecule type" value="Genomic_DNA"/>
</dbReference>
<protein>
    <submittedName>
        <fullName evidence="2">Uncharacterized protein</fullName>
    </submittedName>
</protein>
<comment type="caution">
    <text evidence="2">The sequence shown here is derived from an EMBL/GenBank/DDBJ whole genome shotgun (WGS) entry which is preliminary data.</text>
</comment>
<accession>A0A2A9D2B4</accession>
<feature type="transmembrane region" description="Helical" evidence="1">
    <location>
        <begin position="12"/>
        <end position="39"/>
    </location>
</feature>
<sequence length="294" mass="30937">MNQARGRRGARLGATVSVVVVLLVIGAVVITGIVAALRWGDAHIASGRCSAGGHWLEADQTANAALIVGTTLRRDLPARAGTIGIATAMQESRMRPIDYGDRDSLGMFQQRPSQGWGTPEQVQDPVYATETFFDHLVRVPDYTELEVTVAAQAVQRSAFPDAYAQHEDLARAFASALTGWSPAALTCDLDPVSHQDEEATESVAQEAATLLARDLGLEGQVTADLLRVDATSLPGADGDAGRAAWAVAAWAVATAPVTAVGTVQVADRAWHRGEEGWQEVPGEPVPAGTVRIGA</sequence>
<gene>
    <name evidence="2" type="ORF">ATL40_1983</name>
</gene>
<keyword evidence="1" id="KW-0472">Membrane</keyword>
<evidence type="ECO:0000313" key="2">
    <source>
        <dbReference type="EMBL" id="PFG20385.1"/>
    </source>
</evidence>
<proteinExistence type="predicted"/>
<organism evidence="2 3">
    <name type="scientific">Serinibacter salmoneus</name>
    <dbReference type="NCBI Taxonomy" id="556530"/>
    <lineage>
        <taxon>Bacteria</taxon>
        <taxon>Bacillati</taxon>
        <taxon>Actinomycetota</taxon>
        <taxon>Actinomycetes</taxon>
        <taxon>Micrococcales</taxon>
        <taxon>Beutenbergiaceae</taxon>
        <taxon>Serinibacter</taxon>
    </lineage>
</organism>
<evidence type="ECO:0000313" key="3">
    <source>
        <dbReference type="Proteomes" id="UP000224915"/>
    </source>
</evidence>
<dbReference type="OrthoDB" id="5171895at2"/>
<reference evidence="2 3" key="1">
    <citation type="submission" date="2017-10" db="EMBL/GenBank/DDBJ databases">
        <title>Sequencing the genomes of 1000 actinobacteria strains.</title>
        <authorList>
            <person name="Klenk H.-P."/>
        </authorList>
    </citation>
    <scope>NUCLEOTIDE SEQUENCE [LARGE SCALE GENOMIC DNA]</scope>
    <source>
        <strain evidence="2 3">DSM 21801</strain>
    </source>
</reference>
<keyword evidence="3" id="KW-1185">Reference proteome</keyword>
<dbReference type="RefSeq" id="WP_098469377.1">
    <property type="nucleotide sequence ID" value="NZ_PDJD01000001.1"/>
</dbReference>
<evidence type="ECO:0000256" key="1">
    <source>
        <dbReference type="SAM" id="Phobius"/>
    </source>
</evidence>